<evidence type="ECO:0000313" key="1">
    <source>
        <dbReference type="EMBL" id="KAL0271252.1"/>
    </source>
</evidence>
<protein>
    <recommendedName>
        <fullName evidence="2">F-box protein</fullName>
    </recommendedName>
</protein>
<gene>
    <name evidence="1" type="ORF">PYX00_008401</name>
</gene>
<reference evidence="1" key="1">
    <citation type="journal article" date="2024" name="Gigascience">
        <title>Chromosome-level genome of the poultry shaft louse Menopon gallinae provides insight into the host-switching and adaptive evolution of parasitic lice.</title>
        <authorList>
            <person name="Xu Y."/>
            <person name="Ma L."/>
            <person name="Liu S."/>
            <person name="Liang Y."/>
            <person name="Liu Q."/>
            <person name="He Z."/>
            <person name="Tian L."/>
            <person name="Duan Y."/>
            <person name="Cai W."/>
            <person name="Li H."/>
            <person name="Song F."/>
        </authorList>
    </citation>
    <scope>NUCLEOTIDE SEQUENCE</scope>
    <source>
        <strain evidence="1">Cailab_2023a</strain>
    </source>
</reference>
<dbReference type="Gene3D" id="3.40.1000.30">
    <property type="match status" value="1"/>
</dbReference>
<accession>A0AAW2HNZ2</accession>
<dbReference type="SUPFAM" id="SSF81383">
    <property type="entry name" value="F-box domain"/>
    <property type="match status" value="1"/>
</dbReference>
<name>A0AAW2HNZ2_9NEOP</name>
<dbReference type="InterPro" id="IPR036047">
    <property type="entry name" value="F-box-like_dom_sf"/>
</dbReference>
<proteinExistence type="predicted"/>
<dbReference type="EMBL" id="JARGDH010000004">
    <property type="protein sequence ID" value="KAL0271252.1"/>
    <property type="molecule type" value="Genomic_DNA"/>
</dbReference>
<sequence length="296" mass="34548">MEAVLQMCETLDTNYPEHFQEFLNNCLEQFPSNFSANDYLFAAVYFIVLEYGFSPTSIYDEYPHPLSDDFDIRKMRFIKKYHNGHMKLIRGQMGEYWVYTIPLKLGQYRFECELQGVPSAENNTYLIINFLLKELAVVKSLCLDTESYTEINNSSTNHSVKLKNLKELSLLIKDQLSKSIKGTIMLHEGQGCCPLLLRLPEDIQKKVIYCLTGNSVDIQYLASTCTYFYNVIINDVKLWQILCSSEFDGRVLNEALHDLLENADIGEENLFRRVFVELKEKNMKRGYRHVQFWGIE</sequence>
<evidence type="ECO:0008006" key="2">
    <source>
        <dbReference type="Google" id="ProtNLM"/>
    </source>
</evidence>
<organism evidence="1">
    <name type="scientific">Menopon gallinae</name>
    <name type="common">poultry shaft louse</name>
    <dbReference type="NCBI Taxonomy" id="328185"/>
    <lineage>
        <taxon>Eukaryota</taxon>
        <taxon>Metazoa</taxon>
        <taxon>Ecdysozoa</taxon>
        <taxon>Arthropoda</taxon>
        <taxon>Hexapoda</taxon>
        <taxon>Insecta</taxon>
        <taxon>Pterygota</taxon>
        <taxon>Neoptera</taxon>
        <taxon>Paraneoptera</taxon>
        <taxon>Psocodea</taxon>
        <taxon>Troctomorpha</taxon>
        <taxon>Phthiraptera</taxon>
        <taxon>Amblycera</taxon>
        <taxon>Menoponidae</taxon>
        <taxon>Menopon</taxon>
    </lineage>
</organism>
<comment type="caution">
    <text evidence="1">The sequence shown here is derived from an EMBL/GenBank/DDBJ whole genome shotgun (WGS) entry which is preliminary data.</text>
</comment>
<dbReference type="AlphaFoldDB" id="A0AAW2HNZ2"/>